<protein>
    <recommendedName>
        <fullName evidence="1">Fibronectin type-III domain-containing protein</fullName>
    </recommendedName>
</protein>
<organism evidence="2 3">
    <name type="scientific">Hypsibius exemplaris</name>
    <name type="common">Freshwater tardigrade</name>
    <dbReference type="NCBI Taxonomy" id="2072580"/>
    <lineage>
        <taxon>Eukaryota</taxon>
        <taxon>Metazoa</taxon>
        <taxon>Ecdysozoa</taxon>
        <taxon>Tardigrada</taxon>
        <taxon>Eutardigrada</taxon>
        <taxon>Parachela</taxon>
        <taxon>Hypsibioidea</taxon>
        <taxon>Hypsibiidae</taxon>
        <taxon>Hypsibius</taxon>
    </lineage>
</organism>
<comment type="caution">
    <text evidence="2">The sequence shown here is derived from an EMBL/GenBank/DDBJ whole genome shotgun (WGS) entry which is preliminary data.</text>
</comment>
<evidence type="ECO:0000313" key="2">
    <source>
        <dbReference type="EMBL" id="OQV26155.1"/>
    </source>
</evidence>
<dbReference type="EMBL" id="MTYJ01000001">
    <property type="protein sequence ID" value="OQV26155.1"/>
    <property type="molecule type" value="Genomic_DNA"/>
</dbReference>
<name>A0A1W0XFG5_HYPEX</name>
<dbReference type="CDD" id="cd00063">
    <property type="entry name" value="FN3"/>
    <property type="match status" value="1"/>
</dbReference>
<dbReference type="OrthoDB" id="2386367at2759"/>
<dbReference type="Gene3D" id="2.60.40.10">
    <property type="entry name" value="Immunoglobulins"/>
    <property type="match status" value="1"/>
</dbReference>
<dbReference type="SMART" id="SM00060">
    <property type="entry name" value="FN3"/>
    <property type="match status" value="1"/>
</dbReference>
<dbReference type="PROSITE" id="PS50853">
    <property type="entry name" value="FN3"/>
    <property type="match status" value="1"/>
</dbReference>
<dbReference type="CDD" id="cd00882">
    <property type="entry name" value="Ras_like_GTPase"/>
    <property type="match status" value="1"/>
</dbReference>
<dbReference type="PANTHER" id="PTHR32046:SF14">
    <property type="match status" value="1"/>
</dbReference>
<dbReference type="SUPFAM" id="SSF49265">
    <property type="entry name" value="Fibronectin type III"/>
    <property type="match status" value="1"/>
</dbReference>
<dbReference type="AlphaFoldDB" id="A0A1W0XFG5"/>
<keyword evidence="3" id="KW-1185">Reference proteome</keyword>
<accession>A0A1W0XFG5</accession>
<evidence type="ECO:0000313" key="3">
    <source>
        <dbReference type="Proteomes" id="UP000192578"/>
    </source>
</evidence>
<dbReference type="SUPFAM" id="SSF52540">
    <property type="entry name" value="P-loop containing nucleoside triphosphate hydrolases"/>
    <property type="match status" value="1"/>
</dbReference>
<feature type="domain" description="Fibronectin type-III" evidence="1">
    <location>
        <begin position="295"/>
        <end position="393"/>
    </location>
</feature>
<dbReference type="PANTHER" id="PTHR32046">
    <property type="entry name" value="G DOMAIN-CONTAINING PROTEIN"/>
    <property type="match status" value="1"/>
</dbReference>
<gene>
    <name evidence="2" type="ORF">BV898_00277</name>
</gene>
<sequence>MELNVMKNTSATVEPKGQGSFEQQWLNLHIHQQQNPWRSSPGQLVIQQLQQQQLLDPFDVRESLATFDRCRQVFGEFRNSPVHHCVDYFRRDTNTMLDLLDFYSNKLAHLFQKVEESSSAGKRALKELVRMLESSSFAALHLLEWLSKKEVEHRELLTFVESCGYVGSWKSSYKFAKENRSVKFVLCLVLNDDMMADPLIQEMKTNSCRMLPPRARTTAVPSAKWWLVTDYLRYKVFNHLSRFAEFAAVNQEPEKSLAFAVEFTDFSSRYLVANEIAGFILYDGGEKRTFDIPGPPEKLEISSGDGGTVRVKWSKPHFGAKYVEKYHCSYWNTSEPNTPEVMIAVDASQMEFSTGAALLDAGQRYAVRVCAQSCVGNSPFKEWLPLAHKMKRGGQALTEAKPGATVFTIYRPECRTVYADETTKVKKVIVGKHPKGGIKSNKNILVMGGTGTGKSTLINSITNNFYGVEYADPFRFKIVIEAPVPPGQSVTTWITVYVLYRKRKDHGGESLTIIDTPGFDDTEGRDAAITDQISNFLLNPEKDDCREGVALSSLDGIGIVVAGASGRDTKSKLYVFDRVLELFGRDLARNVFWLVTFSDDERPPVVEAIEAGDWPNKECFILNNAKLYKPPGVKTMSFDAAMWGTNADGLRSFFDALTRVGRTRLDCTKEVLRERENLKTIIKGLGPQIQRNVELQNQRADLMHKLAELDDSLHRSLTFTVPHKEFETVLVALPEGAYGLLCPDCKVNCHVTCADFLIRIGWSRWFCSAMAYNGSCTVCPGKCHWSKHKIERDRYEEREHTVPRTLKQLMEMYAGKDNFDDISDNPDLKQRFADMQRKTQADRLAAHVAAAAEETRAAMNALLVRLIKSQARLDQIALKPGSSNISDYMDQLIQGEISEGKPGWQERVTHLQKAKADAQQIQASMAEMSPEIPQPTTMADALVSFAETAVKDTMRSLGSMAVNLSTNLVTEARSTYKPSWKMTAKPEKQSLDDGRAIGVRPSHRFNFSLYDI</sequence>
<dbReference type="InterPro" id="IPR003961">
    <property type="entry name" value="FN3_dom"/>
</dbReference>
<dbReference type="Proteomes" id="UP000192578">
    <property type="component" value="Unassembled WGS sequence"/>
</dbReference>
<reference evidence="3" key="1">
    <citation type="submission" date="2017-01" db="EMBL/GenBank/DDBJ databases">
        <title>Comparative genomics of anhydrobiosis in the tardigrade Hypsibius dujardini.</title>
        <authorList>
            <person name="Yoshida Y."/>
            <person name="Koutsovoulos G."/>
            <person name="Laetsch D."/>
            <person name="Stevens L."/>
            <person name="Kumar S."/>
            <person name="Horikawa D."/>
            <person name="Ishino K."/>
            <person name="Komine S."/>
            <person name="Tomita M."/>
            <person name="Blaxter M."/>
            <person name="Arakawa K."/>
        </authorList>
    </citation>
    <scope>NUCLEOTIDE SEQUENCE [LARGE SCALE GENOMIC DNA]</scope>
    <source>
        <strain evidence="3">Z151</strain>
    </source>
</reference>
<proteinExistence type="predicted"/>
<dbReference type="InterPro" id="IPR027417">
    <property type="entry name" value="P-loop_NTPase"/>
</dbReference>
<evidence type="ECO:0000259" key="1">
    <source>
        <dbReference type="PROSITE" id="PS50853"/>
    </source>
</evidence>
<dbReference type="Gene3D" id="3.40.50.300">
    <property type="entry name" value="P-loop containing nucleotide triphosphate hydrolases"/>
    <property type="match status" value="1"/>
</dbReference>
<dbReference type="InterPro" id="IPR013783">
    <property type="entry name" value="Ig-like_fold"/>
</dbReference>
<dbReference type="InterPro" id="IPR036116">
    <property type="entry name" value="FN3_sf"/>
</dbReference>